<protein>
    <submittedName>
        <fullName evidence="1">Uncharacterized protein</fullName>
    </submittedName>
</protein>
<dbReference type="AlphaFoldDB" id="A0A382S7H6"/>
<accession>A0A382S7H6</accession>
<reference evidence="1" key="1">
    <citation type="submission" date="2018-05" db="EMBL/GenBank/DDBJ databases">
        <authorList>
            <person name="Lanie J.A."/>
            <person name="Ng W.-L."/>
            <person name="Kazmierczak K.M."/>
            <person name="Andrzejewski T.M."/>
            <person name="Davidsen T.M."/>
            <person name="Wayne K.J."/>
            <person name="Tettelin H."/>
            <person name="Glass J.I."/>
            <person name="Rusch D."/>
            <person name="Podicherti R."/>
            <person name="Tsui H.-C.T."/>
            <person name="Winkler M.E."/>
        </authorList>
    </citation>
    <scope>NUCLEOTIDE SEQUENCE</scope>
</reference>
<evidence type="ECO:0000313" key="1">
    <source>
        <dbReference type="EMBL" id="SVD04851.1"/>
    </source>
</evidence>
<name>A0A382S7H6_9ZZZZ</name>
<organism evidence="1">
    <name type="scientific">marine metagenome</name>
    <dbReference type="NCBI Taxonomy" id="408172"/>
    <lineage>
        <taxon>unclassified sequences</taxon>
        <taxon>metagenomes</taxon>
        <taxon>ecological metagenomes</taxon>
    </lineage>
</organism>
<feature type="non-terminal residue" evidence="1">
    <location>
        <position position="74"/>
    </location>
</feature>
<sequence length="74" mass="8442">METMEPHGLSKKGLERVFKFEGYGNKDGPYWFIGIEEGGGSIEQLRLRAKLYDNVEDLNAAHIKIGLREEMLKS</sequence>
<proteinExistence type="predicted"/>
<dbReference type="EMBL" id="UINC01126396">
    <property type="protein sequence ID" value="SVD04851.1"/>
    <property type="molecule type" value="Genomic_DNA"/>
</dbReference>
<gene>
    <name evidence="1" type="ORF">METZ01_LOCUS357705</name>
</gene>